<dbReference type="EMBL" id="LMWU01000052">
    <property type="protein sequence ID" value="KUN59185.1"/>
    <property type="molecule type" value="Genomic_DNA"/>
</dbReference>
<comment type="caution">
    <text evidence="1">The sequence shown here is derived from an EMBL/GenBank/DDBJ whole genome shotgun (WGS) entry which is preliminary data.</text>
</comment>
<proteinExistence type="predicted"/>
<gene>
    <name evidence="1" type="ORF">AQJ46_40660</name>
</gene>
<organism evidence="1 2">
    <name type="scientific">Streptomyces canus</name>
    <dbReference type="NCBI Taxonomy" id="58343"/>
    <lineage>
        <taxon>Bacteria</taxon>
        <taxon>Bacillati</taxon>
        <taxon>Actinomycetota</taxon>
        <taxon>Actinomycetes</taxon>
        <taxon>Kitasatosporales</taxon>
        <taxon>Streptomycetaceae</taxon>
        <taxon>Streptomyces</taxon>
        <taxon>Streptomyces aurantiacus group</taxon>
    </lineage>
</organism>
<protein>
    <submittedName>
        <fullName evidence="1">Uncharacterized protein</fullName>
    </submittedName>
</protein>
<name>A0A101RPF3_9ACTN</name>
<accession>A0A101RPF3</accession>
<dbReference type="Proteomes" id="UP000053669">
    <property type="component" value="Unassembled WGS sequence"/>
</dbReference>
<reference evidence="1 2" key="1">
    <citation type="submission" date="2015-10" db="EMBL/GenBank/DDBJ databases">
        <title>Draft genome sequence of Streptomyces canus DSM 40017, type strain for the species Streptomyces canus.</title>
        <authorList>
            <person name="Ruckert C."/>
            <person name="Winkler A."/>
            <person name="Kalinowski J."/>
            <person name="Kampfer P."/>
            <person name="Glaeser S."/>
        </authorList>
    </citation>
    <scope>NUCLEOTIDE SEQUENCE [LARGE SCALE GENOMIC DNA]</scope>
    <source>
        <strain evidence="1 2">DSM 40017</strain>
    </source>
</reference>
<evidence type="ECO:0000313" key="1">
    <source>
        <dbReference type="EMBL" id="KUN59185.1"/>
    </source>
</evidence>
<evidence type="ECO:0000313" key="2">
    <source>
        <dbReference type="Proteomes" id="UP000053669"/>
    </source>
</evidence>
<sequence length="59" mass="6680">MVLPDDVFQLCAQAVGDWLRGLLVEERQDRYGRFQRPLGPQAGMRGRGEPTGCSCTWVR</sequence>
<dbReference type="AlphaFoldDB" id="A0A101RPF3"/>